<proteinExistence type="predicted"/>
<dbReference type="Proteomes" id="UP000065511">
    <property type="component" value="Chromosome"/>
</dbReference>
<dbReference type="InterPro" id="IPR036102">
    <property type="entry name" value="OsmC/Ohrsf"/>
</dbReference>
<dbReference type="PANTHER" id="PTHR34352">
    <property type="entry name" value="PROTEIN YHFA"/>
    <property type="match status" value="1"/>
</dbReference>
<dbReference type="SUPFAM" id="SSF82784">
    <property type="entry name" value="OsmC-like"/>
    <property type="match status" value="1"/>
</dbReference>
<gene>
    <name evidence="1" type="ORF">ATZ33_11155</name>
    <name evidence="2" type="ORF">RV15_GL001156</name>
</gene>
<evidence type="ECO:0000313" key="2">
    <source>
        <dbReference type="EMBL" id="OJG90465.1"/>
    </source>
</evidence>
<name>A0A0S3KCF0_9ENTE</name>
<dbReference type="EMBL" id="JXLC01000019">
    <property type="protein sequence ID" value="OJG90465.1"/>
    <property type="molecule type" value="Genomic_DNA"/>
</dbReference>
<keyword evidence="3" id="KW-1185">Reference proteome</keyword>
<evidence type="ECO:0000313" key="4">
    <source>
        <dbReference type="Proteomes" id="UP000183039"/>
    </source>
</evidence>
<dbReference type="RefSeq" id="WP_071878431.1">
    <property type="nucleotide sequence ID" value="NZ_JXLC01000019.1"/>
</dbReference>
<dbReference type="KEGG" id="ess:ATZ33_11155"/>
<dbReference type="EMBL" id="CP013614">
    <property type="protein sequence ID" value="ALS01918.1"/>
    <property type="molecule type" value="Genomic_DNA"/>
</dbReference>
<accession>A0A0S3KCF0</accession>
<evidence type="ECO:0000313" key="1">
    <source>
        <dbReference type="EMBL" id="ALS01918.1"/>
    </source>
</evidence>
<dbReference type="InterPro" id="IPR015946">
    <property type="entry name" value="KH_dom-like_a/b"/>
</dbReference>
<dbReference type="Proteomes" id="UP000183039">
    <property type="component" value="Unassembled WGS sequence"/>
</dbReference>
<protein>
    <submittedName>
        <fullName evidence="1">Peroxiredoxin</fullName>
    </submittedName>
</protein>
<dbReference type="AlphaFoldDB" id="A0A0S3KCF0"/>
<evidence type="ECO:0000313" key="3">
    <source>
        <dbReference type="Proteomes" id="UP000065511"/>
    </source>
</evidence>
<dbReference type="Pfam" id="PF02566">
    <property type="entry name" value="OsmC"/>
    <property type="match status" value="1"/>
</dbReference>
<dbReference type="InterPro" id="IPR003718">
    <property type="entry name" value="OsmC/Ohr_fam"/>
</dbReference>
<dbReference type="Gene3D" id="3.30.300.20">
    <property type="match status" value="1"/>
</dbReference>
<dbReference type="PANTHER" id="PTHR34352:SF1">
    <property type="entry name" value="PROTEIN YHFA"/>
    <property type="match status" value="1"/>
</dbReference>
<reference evidence="1 3" key="2">
    <citation type="submission" date="2015-12" db="EMBL/GenBank/DDBJ databases">
        <authorList>
            <person name="Lauer A."/>
            <person name="Humrighouse B."/>
            <person name="Loparev V."/>
            <person name="Shewmaker P.L."/>
            <person name="Whitney A.M."/>
            <person name="McLaughlin R.W."/>
        </authorList>
    </citation>
    <scope>NUCLEOTIDE SEQUENCE [LARGE SCALE GENOMIC DNA]</scope>
    <source>
        <strain evidence="1 3">LMG 23085</strain>
    </source>
</reference>
<reference evidence="2 4" key="1">
    <citation type="submission" date="2014-12" db="EMBL/GenBank/DDBJ databases">
        <title>Draft genome sequences of 29 type strains of Enterococci.</title>
        <authorList>
            <person name="Zhong Z."/>
            <person name="Sun Z."/>
            <person name="Liu W."/>
            <person name="Zhang W."/>
            <person name="Zhang H."/>
        </authorList>
    </citation>
    <scope>NUCLEOTIDE SEQUENCE [LARGE SCALE GENOMIC DNA]</scope>
    <source>
        <strain evidence="2 4">DSM 22801</strain>
    </source>
</reference>
<sequence>MELISGEKGFELVHESGNWLLKKDIGFSPVELLVASIGACGAYVYEKILTNSHIDFTIEKVDISYERAEDKQAKPLSRVVIDFSIHVSEEAQGKAERALKLIGKNCPVMQSLDPEIAVVENVNFV</sequence>
<dbReference type="OrthoDB" id="13625at2"/>
<organism evidence="2 4">
    <name type="scientific">Enterococcus silesiacus</name>
    <dbReference type="NCBI Taxonomy" id="332949"/>
    <lineage>
        <taxon>Bacteria</taxon>
        <taxon>Bacillati</taxon>
        <taxon>Bacillota</taxon>
        <taxon>Bacilli</taxon>
        <taxon>Lactobacillales</taxon>
        <taxon>Enterococcaceae</taxon>
        <taxon>Enterococcus</taxon>
    </lineage>
</organism>